<reference evidence="2 3" key="3">
    <citation type="journal article" date="2010" name="BMC Genomics">
        <title>Transcriptome sequencing and comparative analysis of cucumber flowers with different sex types.</title>
        <authorList>
            <person name="Guo S."/>
            <person name="Zheng Y."/>
            <person name="Joung J.G."/>
            <person name="Liu S."/>
            <person name="Zhang Z."/>
            <person name="Crasta O.R."/>
            <person name="Sobral B.W."/>
            <person name="Xu Y."/>
            <person name="Huang S."/>
            <person name="Fei Z."/>
        </authorList>
    </citation>
    <scope>NUCLEOTIDE SEQUENCE [LARGE SCALE GENOMIC DNA]</scope>
    <source>
        <strain evidence="3">cv. 9930</strain>
    </source>
</reference>
<evidence type="ECO:0000256" key="1">
    <source>
        <dbReference type="SAM" id="SignalP"/>
    </source>
</evidence>
<name>A0A0A0LD36_CUCSA</name>
<evidence type="ECO:0000313" key="2">
    <source>
        <dbReference type="EMBL" id="KGN59905.1"/>
    </source>
</evidence>
<dbReference type="Gramene" id="KGN59905">
    <property type="protein sequence ID" value="KGN59905"/>
    <property type="gene ID" value="Csa_3G852540"/>
</dbReference>
<dbReference type="STRING" id="3659.A0A0A0LD36"/>
<organism evidence="2 3">
    <name type="scientific">Cucumis sativus</name>
    <name type="common">Cucumber</name>
    <dbReference type="NCBI Taxonomy" id="3659"/>
    <lineage>
        <taxon>Eukaryota</taxon>
        <taxon>Viridiplantae</taxon>
        <taxon>Streptophyta</taxon>
        <taxon>Embryophyta</taxon>
        <taxon>Tracheophyta</taxon>
        <taxon>Spermatophyta</taxon>
        <taxon>Magnoliopsida</taxon>
        <taxon>eudicotyledons</taxon>
        <taxon>Gunneridae</taxon>
        <taxon>Pentapetalae</taxon>
        <taxon>rosids</taxon>
        <taxon>fabids</taxon>
        <taxon>Cucurbitales</taxon>
        <taxon>Cucurbitaceae</taxon>
        <taxon>Benincaseae</taxon>
        <taxon>Cucumis</taxon>
    </lineage>
</organism>
<feature type="chain" id="PRO_5001966013" evidence="1">
    <location>
        <begin position="24"/>
        <end position="95"/>
    </location>
</feature>
<keyword evidence="1" id="KW-0732">Signal</keyword>
<gene>
    <name evidence="2" type="ORF">Csa_3G852540</name>
</gene>
<keyword evidence="3" id="KW-1185">Reference proteome</keyword>
<feature type="signal peptide" evidence="1">
    <location>
        <begin position="1"/>
        <end position="23"/>
    </location>
</feature>
<accession>A0A0A0LD36</accession>
<dbReference type="AlphaFoldDB" id="A0A0A0LD36"/>
<reference evidence="2 3" key="2">
    <citation type="journal article" date="2009" name="PLoS ONE">
        <title>An integrated genetic and cytogenetic map of the cucumber genome.</title>
        <authorList>
            <person name="Ren Y."/>
            <person name="Zhang Z."/>
            <person name="Liu J."/>
            <person name="Staub J.E."/>
            <person name="Han Y."/>
            <person name="Cheng Z."/>
            <person name="Li X."/>
            <person name="Lu J."/>
            <person name="Miao H."/>
            <person name="Kang H."/>
            <person name="Xie B."/>
            <person name="Gu X."/>
            <person name="Wang X."/>
            <person name="Du Y."/>
            <person name="Jin W."/>
            <person name="Huang S."/>
        </authorList>
    </citation>
    <scope>NUCLEOTIDE SEQUENCE [LARGE SCALE GENOMIC DNA]</scope>
    <source>
        <strain evidence="3">cv. 9930</strain>
    </source>
</reference>
<dbReference type="Proteomes" id="UP000029981">
    <property type="component" value="Chromosome 3"/>
</dbReference>
<evidence type="ECO:0000313" key="3">
    <source>
        <dbReference type="Proteomes" id="UP000029981"/>
    </source>
</evidence>
<reference evidence="2 3" key="4">
    <citation type="journal article" date="2011" name="BMC Genomics">
        <title>RNA-Seq improves annotation of protein-coding genes in the cucumber genome.</title>
        <authorList>
            <person name="Li Z."/>
            <person name="Zhang Z."/>
            <person name="Yan P."/>
            <person name="Huang S."/>
            <person name="Fei Z."/>
            <person name="Lin K."/>
        </authorList>
    </citation>
    <scope>NUCLEOTIDE SEQUENCE [LARGE SCALE GENOMIC DNA]</scope>
    <source>
        <strain evidence="3">cv. 9930</strain>
    </source>
</reference>
<reference evidence="2 3" key="1">
    <citation type="journal article" date="2009" name="Nat. Genet.">
        <title>The genome of the cucumber, Cucumis sativus L.</title>
        <authorList>
            <person name="Huang S."/>
            <person name="Li R."/>
            <person name="Zhang Z."/>
            <person name="Li L."/>
            <person name="Gu X."/>
            <person name="Fan W."/>
            <person name="Lucas W.J."/>
            <person name="Wang X."/>
            <person name="Xie B."/>
            <person name="Ni P."/>
            <person name="Ren Y."/>
            <person name="Zhu H."/>
            <person name="Li J."/>
            <person name="Lin K."/>
            <person name="Jin W."/>
            <person name="Fei Z."/>
            <person name="Li G."/>
            <person name="Staub J."/>
            <person name="Kilian A."/>
            <person name="van der Vossen E.A."/>
            <person name="Wu Y."/>
            <person name="Guo J."/>
            <person name="He J."/>
            <person name="Jia Z."/>
            <person name="Ren Y."/>
            <person name="Tian G."/>
            <person name="Lu Y."/>
            <person name="Ruan J."/>
            <person name="Qian W."/>
            <person name="Wang M."/>
            <person name="Huang Q."/>
            <person name="Li B."/>
            <person name="Xuan Z."/>
            <person name="Cao J."/>
            <person name="Asan"/>
            <person name="Wu Z."/>
            <person name="Zhang J."/>
            <person name="Cai Q."/>
            <person name="Bai Y."/>
            <person name="Zhao B."/>
            <person name="Han Y."/>
            <person name="Li Y."/>
            <person name="Li X."/>
            <person name="Wang S."/>
            <person name="Shi Q."/>
            <person name="Liu S."/>
            <person name="Cho W.K."/>
            <person name="Kim J.Y."/>
            <person name="Xu Y."/>
            <person name="Heller-Uszynska K."/>
            <person name="Miao H."/>
            <person name="Cheng Z."/>
            <person name="Zhang S."/>
            <person name="Wu J."/>
            <person name="Yang Y."/>
            <person name="Kang H."/>
            <person name="Li M."/>
            <person name="Liang H."/>
            <person name="Ren X."/>
            <person name="Shi Z."/>
            <person name="Wen M."/>
            <person name="Jian M."/>
            <person name="Yang H."/>
            <person name="Zhang G."/>
            <person name="Yang Z."/>
            <person name="Chen R."/>
            <person name="Liu S."/>
            <person name="Li J."/>
            <person name="Ma L."/>
            <person name="Liu H."/>
            <person name="Zhou Y."/>
            <person name="Zhao J."/>
            <person name="Fang X."/>
            <person name="Li G."/>
            <person name="Fang L."/>
            <person name="Li Y."/>
            <person name="Liu D."/>
            <person name="Zheng H."/>
            <person name="Zhang Y."/>
            <person name="Qin N."/>
            <person name="Li Z."/>
            <person name="Yang G."/>
            <person name="Yang S."/>
            <person name="Bolund L."/>
            <person name="Kristiansen K."/>
            <person name="Zheng H."/>
            <person name="Li S."/>
            <person name="Zhang X."/>
            <person name="Yang H."/>
            <person name="Wang J."/>
            <person name="Sun R."/>
            <person name="Zhang B."/>
            <person name="Jiang S."/>
            <person name="Wang J."/>
            <person name="Du Y."/>
            <person name="Li S."/>
        </authorList>
    </citation>
    <scope>NUCLEOTIDE SEQUENCE [LARGE SCALE GENOMIC DNA]</scope>
    <source>
        <strain evidence="3">cv. 9930</strain>
    </source>
</reference>
<sequence>MCFSMIHLLFIIYFIFKVKDVSPARSFGNQGKNGGVFPRHDAMPKVDALTEKPLKFYHADDVKKPLVDKRKSKPTTLIFLIYLSFGKIILIQTSK</sequence>
<dbReference type="EMBL" id="CM002924">
    <property type="protein sequence ID" value="KGN59905.1"/>
    <property type="molecule type" value="Genomic_DNA"/>
</dbReference>
<protein>
    <submittedName>
        <fullName evidence="2">Uncharacterized protein</fullName>
    </submittedName>
</protein>
<proteinExistence type="predicted"/>